<accession>A0A087B833</accession>
<keyword evidence="4 7" id="KW-0031">Aminopeptidase</keyword>
<dbReference type="GO" id="GO:0009636">
    <property type="term" value="P:response to toxic substance"/>
    <property type="evidence" value="ECO:0007669"/>
    <property type="project" value="TreeGrafter"/>
</dbReference>
<keyword evidence="3 4" id="KW-0788">Thiol protease</keyword>
<evidence type="ECO:0000256" key="4">
    <source>
        <dbReference type="PIRNR" id="PIRNR005700"/>
    </source>
</evidence>
<dbReference type="RefSeq" id="WP_022860173.1">
    <property type="nucleotide sequence ID" value="NZ_JGZB01000011.1"/>
</dbReference>
<comment type="similarity">
    <text evidence="4">Belongs to the peptidase C1 family.</text>
</comment>
<evidence type="ECO:0000313" key="8">
    <source>
        <dbReference type="Proteomes" id="UP000029052"/>
    </source>
</evidence>
<dbReference type="InterPro" id="IPR038765">
    <property type="entry name" value="Papain-like_cys_pep_sf"/>
</dbReference>
<evidence type="ECO:0000256" key="3">
    <source>
        <dbReference type="ARBA" id="ARBA00022807"/>
    </source>
</evidence>
<evidence type="ECO:0000256" key="1">
    <source>
        <dbReference type="ARBA" id="ARBA00022670"/>
    </source>
</evidence>
<keyword evidence="8" id="KW-1185">Reference proteome</keyword>
<dbReference type="GO" id="GO:0043418">
    <property type="term" value="P:homocysteine catabolic process"/>
    <property type="evidence" value="ECO:0007669"/>
    <property type="project" value="TreeGrafter"/>
</dbReference>
<dbReference type="GO" id="GO:0006508">
    <property type="term" value="P:proteolysis"/>
    <property type="evidence" value="ECO:0007669"/>
    <property type="project" value="UniProtKB-KW"/>
</dbReference>
<dbReference type="SUPFAM" id="SSF54001">
    <property type="entry name" value="Cysteine proteinases"/>
    <property type="match status" value="1"/>
</dbReference>
<feature type="active site" evidence="5">
    <location>
        <position position="74"/>
    </location>
</feature>
<dbReference type="STRING" id="1692.BMAGN_1398"/>
<dbReference type="EMBL" id="JGZB01000011">
    <property type="protein sequence ID" value="KFI67183.1"/>
    <property type="molecule type" value="Genomic_DNA"/>
</dbReference>
<name>A0A087B833_9BIFI</name>
<dbReference type="GO" id="GO:0070005">
    <property type="term" value="F:cysteine-type aminopeptidase activity"/>
    <property type="evidence" value="ECO:0007669"/>
    <property type="project" value="InterPro"/>
</dbReference>
<dbReference type="Gene3D" id="3.90.70.10">
    <property type="entry name" value="Cysteine proteinases"/>
    <property type="match status" value="1"/>
</dbReference>
<dbReference type="AlphaFoldDB" id="A0A087B833"/>
<sequence>MTDRSATALNAKHLDECSAQFHHERANKVAENAATTNGVLKAATSFEGMRALPRKFDIELKVPSITNQRHSGRCWMFAGLNMLGYELIHAWNLTDFEFSETYLYFWETLEKANSYLEKVIATVDESTNDRLFQFINEAPGDDGGYWQLFADLVSKYGLMPKDAYPESANSMDSGAFKQYLGTKLRMFAADLREHHANGASEAELRAIKEDDMAVIYRMTCICLGEPPKTFDVLLRTEEKPEDTDGKSANADKPQHKLGEASNGTDKRQQIVEHGITPLEFVKKYVPVDVADFVTLCNSPMDSTPYNKPYVLEHSRDIAEADDYTFLNVDLETFRRAAVKQIKDGHPLYFCCDCEQFALRKEGYFSRNVVRVDELFGTSFDYSKAFGLQYCESVSNHAMEITGVELNEDGEPVRWKVENSWGKDNGDNGFYIGDAQWFDDFVNELVINKKYLEAATLEALNEQPVALQPWEPLSRSMRMR</sequence>
<reference evidence="7 8" key="1">
    <citation type="submission" date="2014-03" db="EMBL/GenBank/DDBJ databases">
        <title>Genomics of Bifidobacteria.</title>
        <authorList>
            <person name="Ventura M."/>
            <person name="Milani C."/>
            <person name="Lugli G.A."/>
        </authorList>
    </citation>
    <scope>NUCLEOTIDE SEQUENCE [LARGE SCALE GENOMIC DNA]</scope>
    <source>
        <strain evidence="7 8">LMG 11591</strain>
    </source>
</reference>
<gene>
    <name evidence="7" type="ORF">BMAGN_1398</name>
</gene>
<dbReference type="GO" id="GO:0005737">
    <property type="term" value="C:cytoplasm"/>
    <property type="evidence" value="ECO:0007669"/>
    <property type="project" value="TreeGrafter"/>
</dbReference>
<keyword evidence="1 4" id="KW-0645">Protease</keyword>
<dbReference type="PROSITE" id="PS00139">
    <property type="entry name" value="THIOL_PROTEASE_CYS"/>
    <property type="match status" value="1"/>
</dbReference>
<dbReference type="PIRSF" id="PIRSF005700">
    <property type="entry name" value="PepC"/>
    <property type="match status" value="1"/>
</dbReference>
<dbReference type="PANTHER" id="PTHR10363:SF2">
    <property type="entry name" value="BLEOMYCIN HYDROLASE"/>
    <property type="match status" value="1"/>
</dbReference>
<dbReference type="eggNOG" id="COG3579">
    <property type="taxonomic scope" value="Bacteria"/>
</dbReference>
<dbReference type="CDD" id="cd00585">
    <property type="entry name" value="Peptidase_C1B"/>
    <property type="match status" value="1"/>
</dbReference>
<evidence type="ECO:0000313" key="7">
    <source>
        <dbReference type="EMBL" id="KFI67183.1"/>
    </source>
</evidence>
<feature type="active site" evidence="5">
    <location>
        <position position="418"/>
    </location>
</feature>
<comment type="caution">
    <text evidence="7">The sequence shown here is derived from an EMBL/GenBank/DDBJ whole genome shotgun (WGS) entry which is preliminary data.</text>
</comment>
<dbReference type="InterPro" id="IPR004134">
    <property type="entry name" value="Peptidase_C1B"/>
</dbReference>
<keyword evidence="2 4" id="KW-0378">Hydrolase</keyword>
<evidence type="ECO:0000256" key="6">
    <source>
        <dbReference type="SAM" id="MobiDB-lite"/>
    </source>
</evidence>
<evidence type="ECO:0000256" key="2">
    <source>
        <dbReference type="ARBA" id="ARBA00022801"/>
    </source>
</evidence>
<dbReference type="PANTHER" id="PTHR10363">
    <property type="entry name" value="BLEOMYCIN HYDROLASE"/>
    <property type="match status" value="1"/>
</dbReference>
<proteinExistence type="inferred from homology"/>
<feature type="region of interest" description="Disordered" evidence="6">
    <location>
        <begin position="238"/>
        <end position="266"/>
    </location>
</feature>
<feature type="compositionally biased region" description="Basic and acidic residues" evidence="6">
    <location>
        <begin position="252"/>
        <end position="266"/>
    </location>
</feature>
<organism evidence="7 8">
    <name type="scientific">Bifidobacterium magnum</name>
    <dbReference type="NCBI Taxonomy" id="1692"/>
    <lineage>
        <taxon>Bacteria</taxon>
        <taxon>Bacillati</taxon>
        <taxon>Actinomycetota</taxon>
        <taxon>Actinomycetes</taxon>
        <taxon>Bifidobacteriales</taxon>
        <taxon>Bifidobacteriaceae</taxon>
        <taxon>Bifidobacterium</taxon>
    </lineage>
</organism>
<dbReference type="Proteomes" id="UP000029052">
    <property type="component" value="Unassembled WGS sequence"/>
</dbReference>
<evidence type="ECO:0000256" key="5">
    <source>
        <dbReference type="PIRSR" id="PIRSR005700-1"/>
    </source>
</evidence>
<protein>
    <recommendedName>
        <fullName evidence="4">Aminopeptidase</fullName>
    </recommendedName>
</protein>
<feature type="active site" evidence="5">
    <location>
        <position position="396"/>
    </location>
</feature>
<dbReference type="Pfam" id="PF03051">
    <property type="entry name" value="Peptidase_C1_2"/>
    <property type="match status" value="2"/>
</dbReference>
<dbReference type="InterPro" id="IPR000169">
    <property type="entry name" value="Pept_cys_AS"/>
</dbReference>